<name>A0A2J0Z8A2_RHIML</name>
<organism evidence="1 2">
    <name type="scientific">Rhizobium meliloti</name>
    <name type="common">Ensifer meliloti</name>
    <name type="synonym">Sinorhizobium meliloti</name>
    <dbReference type="NCBI Taxonomy" id="382"/>
    <lineage>
        <taxon>Bacteria</taxon>
        <taxon>Pseudomonadati</taxon>
        <taxon>Pseudomonadota</taxon>
        <taxon>Alphaproteobacteria</taxon>
        <taxon>Hyphomicrobiales</taxon>
        <taxon>Rhizobiaceae</taxon>
        <taxon>Sinorhizobium/Ensifer group</taxon>
        <taxon>Sinorhizobium</taxon>
    </lineage>
</organism>
<dbReference type="EMBL" id="NJGD01000001">
    <property type="protein sequence ID" value="PJR16751.1"/>
    <property type="molecule type" value="Genomic_DNA"/>
</dbReference>
<evidence type="ECO:0000313" key="2">
    <source>
        <dbReference type="Proteomes" id="UP000231987"/>
    </source>
</evidence>
<protein>
    <submittedName>
        <fullName evidence="1">Uncharacterized protein</fullName>
    </submittedName>
</protein>
<dbReference type="AlphaFoldDB" id="A0A2J0Z8A2"/>
<accession>A0A2J0Z8A2</accession>
<sequence length="86" mass="9231">MLASCKLGFPADIARKGQEYKPHAEKNAALPKDFKAIPGSGASKLRSVLPARMAMRLNSSRGDCAVSGMFLWQETDPAVSPLPGMR</sequence>
<evidence type="ECO:0000313" key="1">
    <source>
        <dbReference type="EMBL" id="PJR16751.1"/>
    </source>
</evidence>
<gene>
    <name evidence="1" type="ORF">CEJ86_00625</name>
</gene>
<comment type="caution">
    <text evidence="1">The sequence shown here is derived from an EMBL/GenBank/DDBJ whole genome shotgun (WGS) entry which is preliminary data.</text>
</comment>
<dbReference type="Proteomes" id="UP000231987">
    <property type="component" value="Unassembled WGS sequence"/>
</dbReference>
<proteinExistence type="predicted"/>
<reference evidence="1 2" key="1">
    <citation type="submission" date="2017-06" db="EMBL/GenBank/DDBJ databases">
        <title>Ensifer strains isolated from leguminous trees and herbs display diverse denitrification phenotypes with some acting as strong N2O sinks.</title>
        <authorList>
            <person name="Woliy K."/>
            <person name="Mania D."/>
            <person name="Bakken L.R."/>
            <person name="Frostegard A."/>
        </authorList>
    </citation>
    <scope>NUCLEOTIDE SEQUENCE [LARGE SCALE GENOMIC DNA]</scope>
    <source>
        <strain evidence="1 2">AC50a</strain>
    </source>
</reference>